<dbReference type="CDD" id="cd00082">
    <property type="entry name" value="HisKA"/>
    <property type="match status" value="1"/>
</dbReference>
<dbReference type="SUPFAM" id="SSF55874">
    <property type="entry name" value="ATPase domain of HSP90 chaperone/DNA topoisomerase II/histidine kinase"/>
    <property type="match status" value="1"/>
</dbReference>
<keyword evidence="6 11" id="KW-0418">Kinase</keyword>
<dbReference type="InterPro" id="IPR050351">
    <property type="entry name" value="BphY/WalK/GraS-like"/>
</dbReference>
<dbReference type="Pfam" id="PF02518">
    <property type="entry name" value="HATPase_c"/>
    <property type="match status" value="1"/>
</dbReference>
<dbReference type="PANTHER" id="PTHR45453">
    <property type="entry name" value="PHOSPHATE REGULON SENSOR PROTEIN PHOR"/>
    <property type="match status" value="1"/>
</dbReference>
<evidence type="ECO:0000256" key="3">
    <source>
        <dbReference type="ARBA" id="ARBA00012438"/>
    </source>
</evidence>
<dbReference type="InterPro" id="IPR005467">
    <property type="entry name" value="His_kinase_dom"/>
</dbReference>
<dbReference type="CDD" id="cd00075">
    <property type="entry name" value="HATPase"/>
    <property type="match status" value="1"/>
</dbReference>
<evidence type="ECO:0000256" key="2">
    <source>
        <dbReference type="ARBA" id="ARBA00004236"/>
    </source>
</evidence>
<dbReference type="InterPro" id="IPR003661">
    <property type="entry name" value="HisK_dim/P_dom"/>
</dbReference>
<dbReference type="SMART" id="SM00388">
    <property type="entry name" value="HisKA"/>
    <property type="match status" value="1"/>
</dbReference>
<protein>
    <recommendedName>
        <fullName evidence="8">Sensor-like histidine kinase SenX3</fullName>
        <ecNumber evidence="3">2.7.13.3</ecNumber>
    </recommendedName>
</protein>
<evidence type="ECO:0000313" key="11">
    <source>
        <dbReference type="EMBL" id="VWL93023.1"/>
    </source>
</evidence>
<dbReference type="Gene3D" id="1.10.287.130">
    <property type="match status" value="1"/>
</dbReference>
<dbReference type="PRINTS" id="PR01780">
    <property type="entry name" value="LANTIREGPROT"/>
</dbReference>
<keyword evidence="9" id="KW-0472">Membrane</keyword>
<dbReference type="Gene3D" id="3.30.565.10">
    <property type="entry name" value="Histidine kinase-like ATPase, C-terminal domain"/>
    <property type="match status" value="1"/>
</dbReference>
<accession>A0A5K1IVI3</accession>
<dbReference type="RefSeq" id="WP_226803255.1">
    <property type="nucleotide sequence ID" value="NZ_CABWIC010000007.1"/>
</dbReference>
<dbReference type="GO" id="GO:0000155">
    <property type="term" value="F:phosphorelay sensor kinase activity"/>
    <property type="evidence" value="ECO:0007669"/>
    <property type="project" value="InterPro"/>
</dbReference>
<evidence type="ECO:0000256" key="5">
    <source>
        <dbReference type="ARBA" id="ARBA00022679"/>
    </source>
</evidence>
<dbReference type="InterPro" id="IPR003594">
    <property type="entry name" value="HATPase_dom"/>
</dbReference>
<dbReference type="SMART" id="SM00387">
    <property type="entry name" value="HATPase_c"/>
    <property type="match status" value="1"/>
</dbReference>
<dbReference type="InterPro" id="IPR036890">
    <property type="entry name" value="HATPase_C_sf"/>
</dbReference>
<dbReference type="SUPFAM" id="SSF47384">
    <property type="entry name" value="Homodimeric domain of signal transducing histidine kinase"/>
    <property type="match status" value="1"/>
</dbReference>
<dbReference type="Pfam" id="PF00512">
    <property type="entry name" value="HisKA"/>
    <property type="match status" value="1"/>
</dbReference>
<evidence type="ECO:0000256" key="9">
    <source>
        <dbReference type="SAM" id="Phobius"/>
    </source>
</evidence>
<dbReference type="InterPro" id="IPR036097">
    <property type="entry name" value="HisK_dim/P_sf"/>
</dbReference>
<organism evidence="11 12">
    <name type="scientific">Collinsella intestinalis</name>
    <dbReference type="NCBI Taxonomy" id="147207"/>
    <lineage>
        <taxon>Bacteria</taxon>
        <taxon>Bacillati</taxon>
        <taxon>Actinomycetota</taxon>
        <taxon>Coriobacteriia</taxon>
        <taxon>Coriobacteriales</taxon>
        <taxon>Coriobacteriaceae</taxon>
        <taxon>Collinsella</taxon>
    </lineage>
</organism>
<evidence type="ECO:0000256" key="7">
    <source>
        <dbReference type="ARBA" id="ARBA00023012"/>
    </source>
</evidence>
<dbReference type="Proteomes" id="UP000405524">
    <property type="component" value="Unassembled WGS sequence"/>
</dbReference>
<keyword evidence="7" id="KW-0902">Two-component regulatory system</keyword>
<gene>
    <name evidence="11" type="primary">arlS</name>
    <name evidence="11" type="ORF">JKKLCJKK_00684</name>
</gene>
<dbReference type="PROSITE" id="PS50109">
    <property type="entry name" value="HIS_KIN"/>
    <property type="match status" value="1"/>
</dbReference>
<evidence type="ECO:0000256" key="8">
    <source>
        <dbReference type="ARBA" id="ARBA00039401"/>
    </source>
</evidence>
<name>A0A5K1IVI3_9ACTN</name>
<sequence>MSPGALAVLMLVIGVLAGALITTAAYAPELRRISRLLDARRDGRASANARITMGAHAPGVAELAEAINRELDCAMRSHIDGMRAQRDFQRDLSALSHDIRTPLTGAKGYLQLAADEADPALKRRRIDAAVERINRTSELLDALFSYTKASDPDLVLNAEPIDVREIVEQCLLGHYPDFERLGWEPVVTGTGAPRITEADRQAMGRIVENLVANALRHGSGAPELRIATAPEQTILSISNPIDRPDELDVEHLFDRFYRADSARRGGGSGLGLATSAKLAEAMGMSLEAKVDRGRLTIELRSH</sequence>
<dbReference type="GO" id="GO:0016036">
    <property type="term" value="P:cellular response to phosphate starvation"/>
    <property type="evidence" value="ECO:0007669"/>
    <property type="project" value="TreeGrafter"/>
</dbReference>
<evidence type="ECO:0000256" key="4">
    <source>
        <dbReference type="ARBA" id="ARBA00022553"/>
    </source>
</evidence>
<dbReference type="GO" id="GO:0005886">
    <property type="term" value="C:plasma membrane"/>
    <property type="evidence" value="ECO:0007669"/>
    <property type="project" value="UniProtKB-SubCell"/>
</dbReference>
<evidence type="ECO:0000259" key="10">
    <source>
        <dbReference type="PROSITE" id="PS50109"/>
    </source>
</evidence>
<proteinExistence type="predicted"/>
<evidence type="ECO:0000256" key="1">
    <source>
        <dbReference type="ARBA" id="ARBA00000085"/>
    </source>
</evidence>
<keyword evidence="5 11" id="KW-0808">Transferase</keyword>
<dbReference type="GeneID" id="77465670"/>
<comment type="catalytic activity">
    <reaction evidence="1">
        <text>ATP + protein L-histidine = ADP + protein N-phospho-L-histidine.</text>
        <dbReference type="EC" id="2.7.13.3"/>
    </reaction>
</comment>
<feature type="domain" description="Histidine kinase" evidence="10">
    <location>
        <begin position="94"/>
        <end position="302"/>
    </location>
</feature>
<comment type="subcellular location">
    <subcellularLocation>
        <location evidence="2">Cell membrane</location>
    </subcellularLocation>
</comment>
<reference evidence="11 12" key="1">
    <citation type="submission" date="2019-10" db="EMBL/GenBank/DDBJ databases">
        <authorList>
            <person name="Wolf R A."/>
        </authorList>
    </citation>
    <scope>NUCLEOTIDE SEQUENCE [LARGE SCALE GENOMIC DNA]</scope>
    <source>
        <strain evidence="11">Collinsella_intestinalis_DSM_13632</strain>
    </source>
</reference>
<evidence type="ECO:0000256" key="6">
    <source>
        <dbReference type="ARBA" id="ARBA00022777"/>
    </source>
</evidence>
<dbReference type="AlphaFoldDB" id="A0A5K1IVI3"/>
<dbReference type="EC" id="2.7.13.3" evidence="3"/>
<dbReference type="PANTHER" id="PTHR45453:SF1">
    <property type="entry name" value="PHOSPHATE REGULON SENSOR PROTEIN PHOR"/>
    <property type="match status" value="1"/>
</dbReference>
<feature type="transmembrane region" description="Helical" evidence="9">
    <location>
        <begin position="6"/>
        <end position="27"/>
    </location>
</feature>
<dbReference type="GO" id="GO:0004721">
    <property type="term" value="F:phosphoprotein phosphatase activity"/>
    <property type="evidence" value="ECO:0007669"/>
    <property type="project" value="TreeGrafter"/>
</dbReference>
<evidence type="ECO:0000313" key="12">
    <source>
        <dbReference type="Proteomes" id="UP000405524"/>
    </source>
</evidence>
<dbReference type="InterPro" id="IPR008358">
    <property type="entry name" value="Sig_transdc_His_kin/Pase_MprB"/>
</dbReference>
<keyword evidence="4" id="KW-0597">Phosphoprotein</keyword>
<keyword evidence="9" id="KW-1133">Transmembrane helix</keyword>
<dbReference type="EMBL" id="CABWIC010000007">
    <property type="protein sequence ID" value="VWL93023.1"/>
    <property type="molecule type" value="Genomic_DNA"/>
</dbReference>
<keyword evidence="9" id="KW-0812">Transmembrane</keyword>